<sequence length="215" mass="23586">MASKNGFCATTHRGSATGAIRILLSQSKPRWTQKPHNGERSKKTKQFVRSADGNKQILALPKPISRKFAQSHPQVLSFHLPPLMSQTKREAQSGKAVAGCTAADARETTRERGRKEMTPAMERPVSSGGHFRSQARSTRASEAGEGPLGPSRPPSHVSICNRPRIKKALGPRQQPGQFATVKTQRRRPQCEIVAIMLATASKRPMMAQLDGLFCR</sequence>
<dbReference type="Proteomes" id="UP000037122">
    <property type="component" value="Unassembled WGS sequence"/>
</dbReference>
<accession>A0A0L0P216</accession>
<dbReference type="AlphaFoldDB" id="A0A0L0P216"/>
<comment type="caution">
    <text evidence="2">The sequence shown here is derived from an EMBL/GenBank/DDBJ whole genome shotgun (WGS) entry which is preliminary data.</text>
</comment>
<feature type="compositionally biased region" description="Basic and acidic residues" evidence="1">
    <location>
        <begin position="104"/>
        <end position="117"/>
    </location>
</feature>
<protein>
    <submittedName>
        <fullName evidence="2">Uncharacterized protein</fullName>
    </submittedName>
</protein>
<evidence type="ECO:0000313" key="2">
    <source>
        <dbReference type="EMBL" id="KNE00026.1"/>
    </source>
</evidence>
<organism evidence="2 3">
    <name type="scientific">Candidozyma auris</name>
    <name type="common">Yeast</name>
    <name type="synonym">Candida auris</name>
    <dbReference type="NCBI Taxonomy" id="498019"/>
    <lineage>
        <taxon>Eukaryota</taxon>
        <taxon>Fungi</taxon>
        <taxon>Dikarya</taxon>
        <taxon>Ascomycota</taxon>
        <taxon>Saccharomycotina</taxon>
        <taxon>Pichiomycetes</taxon>
        <taxon>Metschnikowiaceae</taxon>
        <taxon>Candidozyma</taxon>
    </lineage>
</organism>
<dbReference type="VEuPathDB" id="FungiDB:QG37_02968"/>
<evidence type="ECO:0000256" key="1">
    <source>
        <dbReference type="SAM" id="MobiDB-lite"/>
    </source>
</evidence>
<reference evidence="3" key="1">
    <citation type="journal article" date="2015" name="BMC Genomics">
        <title>Draft genome of a commonly misdiagnosed multidrug resistant pathogen Candida auris.</title>
        <authorList>
            <person name="Chatterjee S."/>
            <person name="Alampalli S.V."/>
            <person name="Nageshan R.K."/>
            <person name="Chettiar S.T."/>
            <person name="Joshi S."/>
            <person name="Tatu U.S."/>
        </authorList>
    </citation>
    <scope>NUCLEOTIDE SEQUENCE [LARGE SCALE GENOMIC DNA]</scope>
    <source>
        <strain evidence="3">6684</strain>
    </source>
</reference>
<evidence type="ECO:0000313" key="3">
    <source>
        <dbReference type="Proteomes" id="UP000037122"/>
    </source>
</evidence>
<dbReference type="EMBL" id="LGST01000020">
    <property type="protein sequence ID" value="KNE00026.1"/>
    <property type="molecule type" value="Genomic_DNA"/>
</dbReference>
<gene>
    <name evidence="2" type="ORF">QG37_02968</name>
</gene>
<proteinExistence type="predicted"/>
<name>A0A0L0P216_CANAR</name>
<feature type="region of interest" description="Disordered" evidence="1">
    <location>
        <begin position="30"/>
        <end position="52"/>
    </location>
</feature>
<feature type="region of interest" description="Disordered" evidence="1">
    <location>
        <begin position="91"/>
        <end position="159"/>
    </location>
</feature>